<dbReference type="OrthoDB" id="430522at2759"/>
<keyword evidence="4" id="KW-0847">Vitamin C</keyword>
<organism evidence="12 13">
    <name type="scientific">Dinoponera quadriceps</name>
    <name type="common">South American ant</name>
    <dbReference type="NCBI Taxonomy" id="609295"/>
    <lineage>
        <taxon>Eukaryota</taxon>
        <taxon>Metazoa</taxon>
        <taxon>Ecdysozoa</taxon>
        <taxon>Arthropoda</taxon>
        <taxon>Hexapoda</taxon>
        <taxon>Insecta</taxon>
        <taxon>Pterygota</taxon>
        <taxon>Neoptera</taxon>
        <taxon>Endopterygota</taxon>
        <taxon>Hymenoptera</taxon>
        <taxon>Apocrita</taxon>
        <taxon>Aculeata</taxon>
        <taxon>Formicoidea</taxon>
        <taxon>Formicidae</taxon>
        <taxon>Ponerinae</taxon>
        <taxon>Ponerini</taxon>
        <taxon>Dinoponera</taxon>
    </lineage>
</organism>
<evidence type="ECO:0000313" key="12">
    <source>
        <dbReference type="Proteomes" id="UP000515204"/>
    </source>
</evidence>
<comment type="cofactor">
    <cofactor evidence="1">
        <name>L-ascorbate</name>
        <dbReference type="ChEBI" id="CHEBI:38290"/>
    </cofactor>
</comment>
<dbReference type="InterPro" id="IPR005123">
    <property type="entry name" value="Oxoglu/Fe-dep_dioxygenase_dom"/>
</dbReference>
<evidence type="ECO:0000256" key="7">
    <source>
        <dbReference type="ARBA" id="ARBA00023004"/>
    </source>
</evidence>
<dbReference type="AlphaFoldDB" id="A0A6P3YAK1"/>
<evidence type="ECO:0000256" key="3">
    <source>
        <dbReference type="ARBA" id="ARBA00022723"/>
    </source>
</evidence>
<dbReference type="KEGG" id="dqu:106750881"/>
<evidence type="ECO:0000256" key="5">
    <source>
        <dbReference type="ARBA" id="ARBA00022964"/>
    </source>
</evidence>
<gene>
    <name evidence="13 14" type="primary">LOC106750881</name>
</gene>
<evidence type="ECO:0000256" key="2">
    <source>
        <dbReference type="ARBA" id="ARBA00007443"/>
    </source>
</evidence>
<evidence type="ECO:0000313" key="13">
    <source>
        <dbReference type="RefSeq" id="XP_014486989.1"/>
    </source>
</evidence>
<dbReference type="RefSeq" id="XP_014486989.1">
    <property type="nucleotide sequence ID" value="XM_014631503.1"/>
</dbReference>
<reference evidence="13 14" key="1">
    <citation type="submission" date="2025-04" db="UniProtKB">
        <authorList>
            <consortium name="RefSeq"/>
        </authorList>
    </citation>
    <scope>IDENTIFICATION</scope>
</reference>
<evidence type="ECO:0000256" key="8">
    <source>
        <dbReference type="ARBA" id="ARBA00029938"/>
    </source>
</evidence>
<dbReference type="GO" id="GO:0031418">
    <property type="term" value="F:L-ascorbic acid binding"/>
    <property type="evidence" value="ECO:0007669"/>
    <property type="project" value="UniProtKB-KW"/>
</dbReference>
<dbReference type="InterPro" id="IPR006620">
    <property type="entry name" value="Pro_4_hyd_alph"/>
</dbReference>
<evidence type="ECO:0000256" key="1">
    <source>
        <dbReference type="ARBA" id="ARBA00001961"/>
    </source>
</evidence>
<dbReference type="InterPro" id="IPR051842">
    <property type="entry name" value="uS12_prolyl_hydroxylase"/>
</dbReference>
<proteinExistence type="inferred from homology"/>
<dbReference type="PANTHER" id="PTHR12117:SF0">
    <property type="entry name" value="PROLYL 3-HYDROXYLASE OGFOD1"/>
    <property type="match status" value="1"/>
</dbReference>
<comment type="catalytic activity">
    <reaction evidence="9">
        <text>[ribosomal protein uS12]-L-proline + 2-oxoglutarate + O2 = [ribosomal protein uS12]-(3S)-3-hydroxy-L-proline + succinate + CO2</text>
        <dbReference type="Rhea" id="RHEA:54156"/>
        <dbReference type="Rhea" id="RHEA-COMP:13816"/>
        <dbReference type="Rhea" id="RHEA-COMP:13818"/>
        <dbReference type="ChEBI" id="CHEBI:15379"/>
        <dbReference type="ChEBI" id="CHEBI:16526"/>
        <dbReference type="ChEBI" id="CHEBI:16810"/>
        <dbReference type="ChEBI" id="CHEBI:30031"/>
        <dbReference type="ChEBI" id="CHEBI:50342"/>
        <dbReference type="ChEBI" id="CHEBI:85428"/>
    </reaction>
</comment>
<dbReference type="GO" id="GO:0031543">
    <property type="term" value="F:peptidyl-proline dioxygenase activity"/>
    <property type="evidence" value="ECO:0007669"/>
    <property type="project" value="TreeGrafter"/>
</dbReference>
<keyword evidence="12" id="KW-1185">Reference proteome</keyword>
<dbReference type="PROSITE" id="PS51471">
    <property type="entry name" value="FE2OG_OXY"/>
    <property type="match status" value="1"/>
</dbReference>
<evidence type="ECO:0000256" key="6">
    <source>
        <dbReference type="ARBA" id="ARBA00023002"/>
    </source>
</evidence>
<dbReference type="PANTHER" id="PTHR12117">
    <property type="entry name" value="HISTONE ACETYLTRANSFERASE COMPLEX"/>
    <property type="match status" value="1"/>
</dbReference>
<feature type="compositionally biased region" description="Basic residues" evidence="10">
    <location>
        <begin position="406"/>
        <end position="415"/>
    </location>
</feature>
<sequence>MADTQPDEHSLLSKHVICSKFQETFSKHWHSFSDLKTTDIEFMTKPFRICKISNFVRDEDFLQKVREELLNMKFKRKVVDLYQFKQTVDLSIIESEYVNELRDVFRDDVALWMKRNTGITLNEKLSMSGSMYFDTDHLLCHDDNLQDRRIAFILYLMDEWSVEDGGALDLFDTDENGCPRDVVRSIVPEYNSFVFFEVVDNSYHQVAEIMAKKKIRWSINGWFHGPKRNAHRPPRPIQTMDFIEPNEETVDLDLWISENYLTSTIARQIQEIVEDNSYILLQGFLKQDLYEAISADLTSQDIQWRIVGPADERRYEVADEQTLPYLLKEFYNIFKSISFFKQLKDYTELDLSPDDESMKPKMTIELQRWSQGCYTLIVDRTDSTNANENESAVSSTDNEIDNTKRVTLRSQKRKLGTQSPNESKVARLESSDDSSYSMESEPSSMDSDDSADKKEGEEKEDGEEVEGDKENSEESGELDLIIQFHTSDKKELKDVIDYVDPLEPNGELVHVPMKDNHLCLVYKSPSICRVHHYVNHYCKGYFYNLICTYHQ</sequence>
<accession>A0A6P3YAK1</accession>
<keyword evidence="7" id="KW-0408">Iron</keyword>
<keyword evidence="3" id="KW-0479">Metal-binding</keyword>
<feature type="domain" description="Fe2OG dioxygenase" evidence="11">
    <location>
        <begin position="123"/>
        <end position="225"/>
    </location>
</feature>
<evidence type="ECO:0000259" key="11">
    <source>
        <dbReference type="PROSITE" id="PS51471"/>
    </source>
</evidence>
<dbReference type="RefSeq" id="XP_014486993.1">
    <property type="nucleotide sequence ID" value="XM_014631507.1"/>
</dbReference>
<name>A0A6P3YAK1_DINQU</name>
<dbReference type="CTD" id="19834718"/>
<protein>
    <recommendedName>
        <fullName evidence="8">uS12 prolyl 3-hydroxylase</fullName>
    </recommendedName>
</protein>
<comment type="similarity">
    <text evidence="2">Belongs to the TPA1 family.</text>
</comment>
<dbReference type="Pfam" id="PF10637">
    <property type="entry name" value="Ofd1_CTDD"/>
    <property type="match status" value="1"/>
</dbReference>
<dbReference type="GeneID" id="106750881"/>
<evidence type="ECO:0000256" key="10">
    <source>
        <dbReference type="SAM" id="MobiDB-lite"/>
    </source>
</evidence>
<dbReference type="Gene3D" id="2.60.120.620">
    <property type="entry name" value="q2cbj1_9rhob like domain"/>
    <property type="match status" value="3"/>
</dbReference>
<keyword evidence="6" id="KW-0560">Oxidoreductase</keyword>
<keyword evidence="5" id="KW-0223">Dioxygenase</keyword>
<feature type="compositionally biased region" description="Low complexity" evidence="10">
    <location>
        <begin position="433"/>
        <end position="445"/>
    </location>
</feature>
<evidence type="ECO:0000256" key="9">
    <source>
        <dbReference type="ARBA" id="ARBA00047444"/>
    </source>
</evidence>
<dbReference type="Proteomes" id="UP000515204">
    <property type="component" value="Unplaced"/>
</dbReference>
<dbReference type="InterPro" id="IPR019601">
    <property type="entry name" value="Oxoglutarate/Fe-dep_Oase_C"/>
</dbReference>
<dbReference type="GO" id="GO:0006449">
    <property type="term" value="P:regulation of translational termination"/>
    <property type="evidence" value="ECO:0007669"/>
    <property type="project" value="TreeGrafter"/>
</dbReference>
<evidence type="ECO:0000256" key="4">
    <source>
        <dbReference type="ARBA" id="ARBA00022896"/>
    </source>
</evidence>
<dbReference type="Pfam" id="PF13661">
    <property type="entry name" value="2OG-FeII_Oxy_4"/>
    <property type="match status" value="1"/>
</dbReference>
<feature type="compositionally biased region" description="Acidic residues" evidence="10">
    <location>
        <begin position="458"/>
        <end position="477"/>
    </location>
</feature>
<dbReference type="GO" id="GO:0005506">
    <property type="term" value="F:iron ion binding"/>
    <property type="evidence" value="ECO:0007669"/>
    <property type="project" value="InterPro"/>
</dbReference>
<dbReference type="InterPro" id="IPR039558">
    <property type="entry name" value="TPA1/OFD1_N"/>
</dbReference>
<evidence type="ECO:0000313" key="14">
    <source>
        <dbReference type="RefSeq" id="XP_014486993.1"/>
    </source>
</evidence>
<feature type="compositionally biased region" description="Polar residues" evidence="10">
    <location>
        <begin position="385"/>
        <end position="397"/>
    </location>
</feature>
<dbReference type="SMART" id="SM00702">
    <property type="entry name" value="P4Hc"/>
    <property type="match status" value="1"/>
</dbReference>
<dbReference type="GO" id="GO:0005737">
    <property type="term" value="C:cytoplasm"/>
    <property type="evidence" value="ECO:0007669"/>
    <property type="project" value="TreeGrafter"/>
</dbReference>
<feature type="region of interest" description="Disordered" evidence="10">
    <location>
        <begin position="385"/>
        <end position="477"/>
    </location>
</feature>